<accession>A0ACB8HLA0</accession>
<evidence type="ECO:0000313" key="1">
    <source>
        <dbReference type="EMBL" id="KAH9556545.1"/>
    </source>
</evidence>
<keyword evidence="2" id="KW-1185">Reference proteome</keyword>
<reference evidence="2" key="1">
    <citation type="journal article" date="2022" name="New Phytol.">
        <title>Phylogenomic structure and speciation in an emerging model: the Sphagnum magellanicum complex (Bryophyta).</title>
        <authorList>
            <person name="Shaw A.J."/>
            <person name="Piatkowski B."/>
            <person name="Duffy A.M."/>
            <person name="Aguero B."/>
            <person name="Imwattana K."/>
            <person name="Nieto-Lugilde M."/>
            <person name="Healey A."/>
            <person name="Weston D.J."/>
            <person name="Patel M.N."/>
            <person name="Schmutz J."/>
            <person name="Grimwood J."/>
            <person name="Yavitt J.B."/>
            <person name="Hassel K."/>
            <person name="Stenoien H.K."/>
            <person name="Flatberg K.I."/>
            <person name="Bickford C.P."/>
            <person name="Hicks K.A."/>
        </authorList>
    </citation>
    <scope>NUCLEOTIDE SEQUENCE [LARGE SCALE GENOMIC DNA]</scope>
</reference>
<evidence type="ECO:0000313" key="2">
    <source>
        <dbReference type="Proteomes" id="UP000828922"/>
    </source>
</evidence>
<name>A0ACB8HLA0_9BRYO</name>
<gene>
    <name evidence="1" type="ORF">CY35_07G034900</name>
</gene>
<sequence>MADRAQVSKLQWAVRSEDLSSLSKLLSSDNSLVNAVDYDKRTPLHVAASFDCRKAAQILLSQGASVNARDRWGNSPCADALASGHMQMAKLLKDYGGEVIGDHKEDTALTPPLPQSGDWEINPSEIDLEHSVRIGKGSFGEIRKAIWRGTPVAVKTIRPSLSKDMAVLKDFQHEVEFMVKVRHPNIVQFLGAVTQRPPLMLVTEYLSGGDLHEVLRRKEALPAALAVKFSLDIARGMCYLHGEPNVIIHRDLKPRNLIFDDAQELKVGDFGLSKLIHMKHLHDAYKMTGETGSYRYMAPEVFRHEKYDKTVDVFSFAMIMYEMFEGFAPFDDKEAYESARLVAEENLRPEMKVKTYPPGMRELITKCWSADPKERVKFDKIVEQLQRMEENLPQNDWVHDLLRIHRHSQHTQHTQHTQQK</sequence>
<dbReference type="EMBL" id="CM038913">
    <property type="protein sequence ID" value="KAH9556545.1"/>
    <property type="molecule type" value="Genomic_DNA"/>
</dbReference>
<proteinExistence type="predicted"/>
<organism evidence="1 2">
    <name type="scientific">Sphagnum magellanicum</name>
    <dbReference type="NCBI Taxonomy" id="128215"/>
    <lineage>
        <taxon>Eukaryota</taxon>
        <taxon>Viridiplantae</taxon>
        <taxon>Streptophyta</taxon>
        <taxon>Embryophyta</taxon>
        <taxon>Bryophyta</taxon>
        <taxon>Sphagnophytina</taxon>
        <taxon>Sphagnopsida</taxon>
        <taxon>Sphagnales</taxon>
        <taxon>Sphagnaceae</taxon>
        <taxon>Sphagnum</taxon>
    </lineage>
</organism>
<comment type="caution">
    <text evidence="1">The sequence shown here is derived from an EMBL/GenBank/DDBJ whole genome shotgun (WGS) entry which is preliminary data.</text>
</comment>
<protein>
    <submittedName>
        <fullName evidence="1">Uncharacterized protein</fullName>
    </submittedName>
</protein>
<dbReference type="Proteomes" id="UP000828922">
    <property type="component" value="Linkage Group LG07"/>
</dbReference>